<dbReference type="EMBL" id="JAGTJR010000015">
    <property type="protein sequence ID" value="KAH7048314.1"/>
    <property type="molecule type" value="Genomic_DNA"/>
</dbReference>
<reference evidence="1 2" key="1">
    <citation type="journal article" date="2021" name="Nat. Commun.">
        <title>Genetic determinants of endophytism in the Arabidopsis root mycobiome.</title>
        <authorList>
            <person name="Mesny F."/>
            <person name="Miyauchi S."/>
            <person name="Thiergart T."/>
            <person name="Pickel B."/>
            <person name="Atanasova L."/>
            <person name="Karlsson M."/>
            <person name="Huettel B."/>
            <person name="Barry K.W."/>
            <person name="Haridas S."/>
            <person name="Chen C."/>
            <person name="Bauer D."/>
            <person name="Andreopoulos W."/>
            <person name="Pangilinan J."/>
            <person name="LaButti K."/>
            <person name="Riley R."/>
            <person name="Lipzen A."/>
            <person name="Clum A."/>
            <person name="Drula E."/>
            <person name="Henrissat B."/>
            <person name="Kohler A."/>
            <person name="Grigoriev I.V."/>
            <person name="Martin F.M."/>
            <person name="Hacquard S."/>
        </authorList>
    </citation>
    <scope>NUCLEOTIDE SEQUENCE [LARGE SCALE GENOMIC DNA]</scope>
    <source>
        <strain evidence="1 2">MPI-SDFR-AT-0080</strain>
    </source>
</reference>
<sequence length="161" mass="18173">MPRSWLSFHPRHTRCTRIKRLIGLPPIPGCNGVKIFRPETLLGVSHVFLEPVAVVYCLRLSPYRVEFISILSLISCISGSATTAVLLRLLESDAWLLSLRCPLLSGRLKIVVILQRTLRLYTICDHRSRNRSLSPPGHDRGFVRPSRAMHSIGWSALPIDL</sequence>
<name>A0ABQ8G8L9_9PEZI</name>
<accession>A0ABQ8G8L9</accession>
<evidence type="ECO:0000313" key="1">
    <source>
        <dbReference type="EMBL" id="KAH7048314.1"/>
    </source>
</evidence>
<gene>
    <name evidence="1" type="ORF">B0J12DRAFT_665647</name>
</gene>
<keyword evidence="2" id="KW-1185">Reference proteome</keyword>
<comment type="caution">
    <text evidence="1">The sequence shown here is derived from an EMBL/GenBank/DDBJ whole genome shotgun (WGS) entry which is preliminary data.</text>
</comment>
<dbReference type="Proteomes" id="UP000774617">
    <property type="component" value="Unassembled WGS sequence"/>
</dbReference>
<proteinExistence type="predicted"/>
<protein>
    <submittedName>
        <fullName evidence="1">Uncharacterized protein</fullName>
    </submittedName>
</protein>
<evidence type="ECO:0000313" key="2">
    <source>
        <dbReference type="Proteomes" id="UP000774617"/>
    </source>
</evidence>
<organism evidence="1 2">
    <name type="scientific">Macrophomina phaseolina</name>
    <dbReference type="NCBI Taxonomy" id="35725"/>
    <lineage>
        <taxon>Eukaryota</taxon>
        <taxon>Fungi</taxon>
        <taxon>Dikarya</taxon>
        <taxon>Ascomycota</taxon>
        <taxon>Pezizomycotina</taxon>
        <taxon>Dothideomycetes</taxon>
        <taxon>Dothideomycetes incertae sedis</taxon>
        <taxon>Botryosphaeriales</taxon>
        <taxon>Botryosphaeriaceae</taxon>
        <taxon>Macrophomina</taxon>
    </lineage>
</organism>